<evidence type="ECO:0000256" key="8">
    <source>
        <dbReference type="ARBA" id="ARBA00048679"/>
    </source>
</evidence>
<organism evidence="12 13">
    <name type="scientific">Gymnopus androsaceus JB14</name>
    <dbReference type="NCBI Taxonomy" id="1447944"/>
    <lineage>
        <taxon>Eukaryota</taxon>
        <taxon>Fungi</taxon>
        <taxon>Dikarya</taxon>
        <taxon>Basidiomycota</taxon>
        <taxon>Agaricomycotina</taxon>
        <taxon>Agaricomycetes</taxon>
        <taxon>Agaricomycetidae</taxon>
        <taxon>Agaricales</taxon>
        <taxon>Marasmiineae</taxon>
        <taxon>Omphalotaceae</taxon>
        <taxon>Gymnopus</taxon>
    </lineage>
</organism>
<gene>
    <name evidence="12" type="ORF">BT96DRAFT_824495</name>
</gene>
<comment type="catalytic activity">
    <reaction evidence="7">
        <text>L-threonyl-[protein] + ATP = O-phospho-L-threonyl-[protein] + ADP + H(+)</text>
        <dbReference type="Rhea" id="RHEA:46608"/>
        <dbReference type="Rhea" id="RHEA-COMP:11060"/>
        <dbReference type="Rhea" id="RHEA-COMP:11605"/>
        <dbReference type="ChEBI" id="CHEBI:15378"/>
        <dbReference type="ChEBI" id="CHEBI:30013"/>
        <dbReference type="ChEBI" id="CHEBI:30616"/>
        <dbReference type="ChEBI" id="CHEBI:61977"/>
        <dbReference type="ChEBI" id="CHEBI:456216"/>
        <dbReference type="EC" id="2.7.11.1"/>
    </reaction>
</comment>
<dbReference type="GO" id="GO:0000245">
    <property type="term" value="P:spliceosomal complex assembly"/>
    <property type="evidence" value="ECO:0007669"/>
    <property type="project" value="TreeGrafter"/>
</dbReference>
<evidence type="ECO:0000256" key="1">
    <source>
        <dbReference type="ARBA" id="ARBA00012513"/>
    </source>
</evidence>
<dbReference type="AlphaFoldDB" id="A0A6A4HFI4"/>
<comment type="similarity">
    <text evidence="10">Belongs to the protein kinase superfamily.</text>
</comment>
<keyword evidence="4 9" id="KW-0547">Nucleotide-binding</keyword>
<dbReference type="PROSITE" id="PS50011">
    <property type="entry name" value="PROTEIN_KINASE_DOM"/>
    <property type="match status" value="1"/>
</dbReference>
<keyword evidence="3" id="KW-0808">Transferase</keyword>
<protein>
    <recommendedName>
        <fullName evidence="1">non-specific serine/threonine protein kinase</fullName>
        <ecNumber evidence="1">2.7.11.1</ecNumber>
    </recommendedName>
</protein>
<dbReference type="Proteomes" id="UP000799118">
    <property type="component" value="Unassembled WGS sequence"/>
</dbReference>
<evidence type="ECO:0000256" key="9">
    <source>
        <dbReference type="PROSITE-ProRule" id="PRU10141"/>
    </source>
</evidence>
<dbReference type="PANTHER" id="PTHR47634:SF9">
    <property type="entry name" value="PROTEIN KINASE DOMAIN-CONTAINING PROTEIN-RELATED"/>
    <property type="match status" value="1"/>
</dbReference>
<keyword evidence="5 12" id="KW-0418">Kinase</keyword>
<dbReference type="PROSITE" id="PS00108">
    <property type="entry name" value="PROTEIN_KINASE_ST"/>
    <property type="match status" value="1"/>
</dbReference>
<keyword evidence="6 9" id="KW-0067">ATP-binding</keyword>
<evidence type="ECO:0000256" key="2">
    <source>
        <dbReference type="ARBA" id="ARBA00022527"/>
    </source>
</evidence>
<dbReference type="OrthoDB" id="5979581at2759"/>
<name>A0A6A4HFI4_9AGAR</name>
<dbReference type="EMBL" id="ML769511">
    <property type="protein sequence ID" value="KAE9396570.1"/>
    <property type="molecule type" value="Genomic_DNA"/>
</dbReference>
<dbReference type="Gene3D" id="3.30.200.20">
    <property type="entry name" value="Phosphorylase Kinase, domain 1"/>
    <property type="match status" value="1"/>
</dbReference>
<dbReference type="PROSITE" id="PS00107">
    <property type="entry name" value="PROTEIN_KINASE_ATP"/>
    <property type="match status" value="1"/>
</dbReference>
<proteinExistence type="inferred from homology"/>
<evidence type="ECO:0000256" key="5">
    <source>
        <dbReference type="ARBA" id="ARBA00022777"/>
    </source>
</evidence>
<dbReference type="GO" id="GO:0004674">
    <property type="term" value="F:protein serine/threonine kinase activity"/>
    <property type="evidence" value="ECO:0007669"/>
    <property type="project" value="UniProtKB-KW"/>
</dbReference>
<dbReference type="Gene3D" id="1.10.510.10">
    <property type="entry name" value="Transferase(Phosphotransferase) domain 1"/>
    <property type="match status" value="1"/>
</dbReference>
<evidence type="ECO:0000313" key="12">
    <source>
        <dbReference type="EMBL" id="KAE9396570.1"/>
    </source>
</evidence>
<feature type="binding site" evidence="9">
    <location>
        <position position="53"/>
    </location>
    <ligand>
        <name>ATP</name>
        <dbReference type="ChEBI" id="CHEBI:30616"/>
    </ligand>
</feature>
<evidence type="ECO:0000256" key="4">
    <source>
        <dbReference type="ARBA" id="ARBA00022741"/>
    </source>
</evidence>
<comment type="catalytic activity">
    <reaction evidence="8">
        <text>L-seryl-[protein] + ATP = O-phospho-L-seryl-[protein] + ADP + H(+)</text>
        <dbReference type="Rhea" id="RHEA:17989"/>
        <dbReference type="Rhea" id="RHEA-COMP:9863"/>
        <dbReference type="Rhea" id="RHEA-COMP:11604"/>
        <dbReference type="ChEBI" id="CHEBI:15378"/>
        <dbReference type="ChEBI" id="CHEBI:29999"/>
        <dbReference type="ChEBI" id="CHEBI:30616"/>
        <dbReference type="ChEBI" id="CHEBI:83421"/>
        <dbReference type="ChEBI" id="CHEBI:456216"/>
        <dbReference type="EC" id="2.7.11.1"/>
    </reaction>
</comment>
<evidence type="ECO:0000256" key="3">
    <source>
        <dbReference type="ARBA" id="ARBA00022679"/>
    </source>
</evidence>
<evidence type="ECO:0000256" key="10">
    <source>
        <dbReference type="RuleBase" id="RU000304"/>
    </source>
</evidence>
<dbReference type="GO" id="GO:0050684">
    <property type="term" value="P:regulation of mRNA processing"/>
    <property type="evidence" value="ECO:0007669"/>
    <property type="project" value="TreeGrafter"/>
</dbReference>
<dbReference type="InterPro" id="IPR011009">
    <property type="entry name" value="Kinase-like_dom_sf"/>
</dbReference>
<evidence type="ECO:0000256" key="6">
    <source>
        <dbReference type="ARBA" id="ARBA00022840"/>
    </source>
</evidence>
<dbReference type="PANTHER" id="PTHR47634">
    <property type="entry name" value="PROTEIN KINASE DOMAIN-CONTAINING PROTEIN-RELATED"/>
    <property type="match status" value="1"/>
</dbReference>
<dbReference type="SMART" id="SM00220">
    <property type="entry name" value="S_TKc"/>
    <property type="match status" value="1"/>
</dbReference>
<dbReference type="InterPro" id="IPR008271">
    <property type="entry name" value="Ser/Thr_kinase_AS"/>
</dbReference>
<evidence type="ECO:0000256" key="7">
    <source>
        <dbReference type="ARBA" id="ARBA00047899"/>
    </source>
</evidence>
<dbReference type="InterPro" id="IPR051334">
    <property type="entry name" value="SRPK"/>
</dbReference>
<accession>A0A6A4HFI4</accession>
<dbReference type="InterPro" id="IPR017441">
    <property type="entry name" value="Protein_kinase_ATP_BS"/>
</dbReference>
<feature type="domain" description="Protein kinase" evidence="11">
    <location>
        <begin position="24"/>
        <end position="381"/>
    </location>
</feature>
<sequence length="385" mass="42998">MSVKNKCGWPQFDYGDTMGIDGRYTIRCKLGWGMHSSTWLAFDSLTSSFVAIKALTGYMTEADKNDETWEQDALRLLNYSPRSPHCLYSLDEFTIPGKGSAGGHLCMVTPLMGGDVRALCGQKPEPIALPIVKRILLHTLRGLAFAHFRGVVHTDIKANNIFFSNNMSTEDIEHWLAANPPRFHDPEPADDGLVQSAISQPLPMISPEAARSAVYTLGDWGSGLPSELHPMRTVSPPLYRAPEVYLGAEWDTPVDIWSFGCLVYELTTCGRPLFQCKPDERQGLTKDENMLYQMSLFTNTVQFPPALLNRSRFGTQFIGPDCLLLKKPQLYNMSVKDVIVLRKVLPEGPEANAMAAFILRCLRIIPEERATADELIMDPWLTGID</sequence>
<dbReference type="InterPro" id="IPR000719">
    <property type="entry name" value="Prot_kinase_dom"/>
</dbReference>
<evidence type="ECO:0000259" key="11">
    <source>
        <dbReference type="PROSITE" id="PS50011"/>
    </source>
</evidence>
<dbReference type="Pfam" id="PF00069">
    <property type="entry name" value="Pkinase"/>
    <property type="match status" value="2"/>
</dbReference>
<keyword evidence="13" id="KW-1185">Reference proteome</keyword>
<dbReference type="GO" id="GO:0005524">
    <property type="term" value="F:ATP binding"/>
    <property type="evidence" value="ECO:0007669"/>
    <property type="project" value="UniProtKB-UniRule"/>
</dbReference>
<dbReference type="EC" id="2.7.11.1" evidence="1"/>
<evidence type="ECO:0000313" key="13">
    <source>
        <dbReference type="Proteomes" id="UP000799118"/>
    </source>
</evidence>
<reference evidence="12" key="1">
    <citation type="journal article" date="2019" name="Environ. Microbiol.">
        <title>Fungal ecological strategies reflected in gene transcription - a case study of two litter decomposers.</title>
        <authorList>
            <person name="Barbi F."/>
            <person name="Kohler A."/>
            <person name="Barry K."/>
            <person name="Baskaran P."/>
            <person name="Daum C."/>
            <person name="Fauchery L."/>
            <person name="Ihrmark K."/>
            <person name="Kuo A."/>
            <person name="LaButti K."/>
            <person name="Lipzen A."/>
            <person name="Morin E."/>
            <person name="Grigoriev I.V."/>
            <person name="Henrissat B."/>
            <person name="Lindahl B."/>
            <person name="Martin F."/>
        </authorList>
    </citation>
    <scope>NUCLEOTIDE SEQUENCE</scope>
    <source>
        <strain evidence="12">JB14</strain>
    </source>
</reference>
<dbReference type="SUPFAM" id="SSF56112">
    <property type="entry name" value="Protein kinase-like (PK-like)"/>
    <property type="match status" value="1"/>
</dbReference>
<keyword evidence="2 10" id="KW-0723">Serine/threonine-protein kinase</keyword>